<accession>A0A1H8AQV6</accession>
<evidence type="ECO:0000313" key="1">
    <source>
        <dbReference type="EMBL" id="SEM72198.1"/>
    </source>
</evidence>
<dbReference type="STRING" id="1173111.SAMN05444955_101258"/>
<keyword evidence="2" id="KW-1185">Reference proteome</keyword>
<proteinExistence type="predicted"/>
<organism evidence="1 2">
    <name type="scientific">Lihuaxuella thermophila</name>
    <dbReference type="NCBI Taxonomy" id="1173111"/>
    <lineage>
        <taxon>Bacteria</taxon>
        <taxon>Bacillati</taxon>
        <taxon>Bacillota</taxon>
        <taxon>Bacilli</taxon>
        <taxon>Bacillales</taxon>
        <taxon>Thermoactinomycetaceae</taxon>
        <taxon>Lihuaxuella</taxon>
    </lineage>
</organism>
<name>A0A1H8AQV6_9BACL</name>
<reference evidence="1 2" key="1">
    <citation type="submission" date="2016-10" db="EMBL/GenBank/DDBJ databases">
        <authorList>
            <person name="de Groot N.N."/>
        </authorList>
    </citation>
    <scope>NUCLEOTIDE SEQUENCE [LARGE SCALE GENOMIC DNA]</scope>
    <source>
        <strain evidence="1 2">DSM 46701</strain>
    </source>
</reference>
<dbReference type="AlphaFoldDB" id="A0A1H8AQV6"/>
<dbReference type="OrthoDB" id="2989126at2"/>
<dbReference type="EMBL" id="FOCQ01000001">
    <property type="protein sequence ID" value="SEM72198.1"/>
    <property type="molecule type" value="Genomic_DNA"/>
</dbReference>
<dbReference type="Proteomes" id="UP000199695">
    <property type="component" value="Unassembled WGS sequence"/>
</dbReference>
<sequence>MKVFSHGCVVNFQESTREMFSSDLDRLINNLIRQTDQMLFGTVDLDKQEVRLFGHVQAIRLDEESDRCEMSFTLLEETGAETVVHSIEDLLISHEALFDILDDVKGQVSYRVVYLTFADGEGGGEITYFFADANAVTHPLACVAEFWQQVSEVGRDVDFNLSGCTAHDLNRTWKKCDCE</sequence>
<dbReference type="RefSeq" id="WP_089964546.1">
    <property type="nucleotide sequence ID" value="NZ_FOCQ01000001.1"/>
</dbReference>
<gene>
    <name evidence="1" type="ORF">SAMN05444955_101258</name>
</gene>
<evidence type="ECO:0000313" key="2">
    <source>
        <dbReference type="Proteomes" id="UP000199695"/>
    </source>
</evidence>
<protein>
    <submittedName>
        <fullName evidence="1">Uncharacterized protein</fullName>
    </submittedName>
</protein>